<organism evidence="1 2">
    <name type="scientific">Cetraspora pellucida</name>
    <dbReference type="NCBI Taxonomy" id="1433469"/>
    <lineage>
        <taxon>Eukaryota</taxon>
        <taxon>Fungi</taxon>
        <taxon>Fungi incertae sedis</taxon>
        <taxon>Mucoromycota</taxon>
        <taxon>Glomeromycotina</taxon>
        <taxon>Glomeromycetes</taxon>
        <taxon>Diversisporales</taxon>
        <taxon>Gigasporaceae</taxon>
        <taxon>Cetraspora</taxon>
    </lineage>
</organism>
<reference evidence="1" key="1">
    <citation type="submission" date="2021-06" db="EMBL/GenBank/DDBJ databases">
        <authorList>
            <person name="Kallberg Y."/>
            <person name="Tangrot J."/>
            <person name="Rosling A."/>
        </authorList>
    </citation>
    <scope>NUCLEOTIDE SEQUENCE</scope>
    <source>
        <strain evidence="1">28 12/20/2015</strain>
    </source>
</reference>
<protein>
    <submittedName>
        <fullName evidence="1">5792_t:CDS:1</fullName>
    </submittedName>
</protein>
<evidence type="ECO:0000313" key="2">
    <source>
        <dbReference type="Proteomes" id="UP000789366"/>
    </source>
</evidence>
<evidence type="ECO:0000313" key="1">
    <source>
        <dbReference type="EMBL" id="CAG8558228.1"/>
    </source>
</evidence>
<sequence>DESRKYTITNGYGVPLLTMPVIHHVRFLSESLTQFDQFFMHKDNILQSSYKTETLTGLPVLYLCNTKKGLWKKFYEEFPNGMHRTAFMTRLENKKKLGTLSGISTWHEFTWPETGENADYFCTRSLSGFGPLHKFSPLQLKKIIKNHIFEKPNPSPTTHSQPTKIWTTHISVQEEKQSEEEENKGEIQQHDIPKMSTIANWITRTSRAVKHNMALEFLEKNNMSKVQS</sequence>
<name>A0ACA9M3Q8_9GLOM</name>
<feature type="non-terminal residue" evidence="1">
    <location>
        <position position="1"/>
    </location>
</feature>
<dbReference type="Proteomes" id="UP000789366">
    <property type="component" value="Unassembled WGS sequence"/>
</dbReference>
<proteinExistence type="predicted"/>
<keyword evidence="2" id="KW-1185">Reference proteome</keyword>
<accession>A0ACA9M3Q8</accession>
<dbReference type="EMBL" id="CAJVPW010005645">
    <property type="protein sequence ID" value="CAG8558228.1"/>
    <property type="molecule type" value="Genomic_DNA"/>
</dbReference>
<comment type="caution">
    <text evidence="1">The sequence shown here is derived from an EMBL/GenBank/DDBJ whole genome shotgun (WGS) entry which is preliminary data.</text>
</comment>
<gene>
    <name evidence="1" type="ORF">SPELUC_LOCUS5495</name>
</gene>